<evidence type="ECO:0000313" key="5">
    <source>
        <dbReference type="Proteomes" id="UP000291338"/>
    </source>
</evidence>
<dbReference type="PANTHER" id="PTHR40841">
    <property type="entry name" value="SIDEROPHORE TRIACETYLFUSARININE C ESTERASE"/>
    <property type="match status" value="1"/>
</dbReference>
<feature type="chain" id="PRO_5020449449" description="Alpha/beta hydrolase" evidence="3">
    <location>
        <begin position="28"/>
        <end position="389"/>
    </location>
</feature>
<dbReference type="Pfam" id="PF00756">
    <property type="entry name" value="Esterase"/>
    <property type="match status" value="1"/>
</dbReference>
<proteinExistence type="inferred from homology"/>
<organism evidence="4 5">
    <name type="scientific">Pseudoalteromonas phenolica</name>
    <dbReference type="NCBI Taxonomy" id="161398"/>
    <lineage>
        <taxon>Bacteria</taxon>
        <taxon>Pseudomonadati</taxon>
        <taxon>Pseudomonadota</taxon>
        <taxon>Gammaproteobacteria</taxon>
        <taxon>Alteromonadales</taxon>
        <taxon>Pseudoalteromonadaceae</taxon>
        <taxon>Pseudoalteromonas</taxon>
    </lineage>
</organism>
<name>A0A4Q7ILS9_9GAMM</name>
<dbReference type="Gene3D" id="3.40.50.1820">
    <property type="entry name" value="alpha/beta hydrolase"/>
    <property type="match status" value="1"/>
</dbReference>
<dbReference type="RefSeq" id="WP_130256674.1">
    <property type="nucleotide sequence ID" value="NZ_PPSX01000070.1"/>
</dbReference>
<comment type="caution">
    <text evidence="4">The sequence shown here is derived from an EMBL/GenBank/DDBJ whole genome shotgun (WGS) entry which is preliminary data.</text>
</comment>
<dbReference type="GO" id="GO:0016788">
    <property type="term" value="F:hydrolase activity, acting on ester bonds"/>
    <property type="evidence" value="ECO:0007669"/>
    <property type="project" value="TreeGrafter"/>
</dbReference>
<gene>
    <name evidence="4" type="ORF">C1E23_16830</name>
</gene>
<dbReference type="SUPFAM" id="SSF53474">
    <property type="entry name" value="alpha/beta-Hydrolases"/>
    <property type="match status" value="1"/>
</dbReference>
<evidence type="ECO:0008006" key="6">
    <source>
        <dbReference type="Google" id="ProtNLM"/>
    </source>
</evidence>
<protein>
    <recommendedName>
        <fullName evidence="6">Alpha/beta hydrolase</fullName>
    </recommendedName>
</protein>
<feature type="signal peptide" evidence="3">
    <location>
        <begin position="1"/>
        <end position="27"/>
    </location>
</feature>
<evidence type="ECO:0000313" key="4">
    <source>
        <dbReference type="EMBL" id="RZQ51937.1"/>
    </source>
</evidence>
<evidence type="ECO:0000256" key="3">
    <source>
        <dbReference type="SAM" id="SignalP"/>
    </source>
</evidence>
<dbReference type="InterPro" id="IPR052558">
    <property type="entry name" value="Siderophore_Hydrolase_D"/>
</dbReference>
<keyword evidence="3" id="KW-0732">Signal</keyword>
<evidence type="ECO:0000256" key="2">
    <source>
        <dbReference type="ARBA" id="ARBA00022801"/>
    </source>
</evidence>
<accession>A0A4Q7ILS9</accession>
<dbReference type="InterPro" id="IPR029058">
    <property type="entry name" value="AB_hydrolase_fold"/>
</dbReference>
<dbReference type="InterPro" id="IPR000801">
    <property type="entry name" value="Esterase-like"/>
</dbReference>
<dbReference type="AlphaFoldDB" id="A0A4Q7ILS9"/>
<evidence type="ECO:0000256" key="1">
    <source>
        <dbReference type="ARBA" id="ARBA00005622"/>
    </source>
</evidence>
<dbReference type="EMBL" id="PPSX01000070">
    <property type="protein sequence ID" value="RZQ51937.1"/>
    <property type="molecule type" value="Genomic_DNA"/>
</dbReference>
<dbReference type="Proteomes" id="UP000291338">
    <property type="component" value="Unassembled WGS sequence"/>
</dbReference>
<reference evidence="4 5" key="1">
    <citation type="submission" date="2018-01" db="EMBL/GenBank/DDBJ databases">
        <title>Co-occurrence of chitin degradation, pigmentation and bioactivity in marine Pseudoalteromonas.</title>
        <authorList>
            <person name="Paulsen S."/>
            <person name="Gram L."/>
            <person name="Machado H."/>
        </authorList>
    </citation>
    <scope>NUCLEOTIDE SEQUENCE [LARGE SCALE GENOMIC DNA]</scope>
    <source>
        <strain evidence="4 5">S3898</strain>
    </source>
</reference>
<sequence>MLSVKQWQVLKTLLVIVCLFISQNTQASSAASITKIKSKVYGETREILVSLPANYKQDKDKIYPVIYLTDANMQLPHAAPMIHYLAGGISELIVVGIQTFDRHNELSPYHQDGTEFSKSQGAEKLLSFIETEVKPLINQTYRTAPFEILSGHSLGGLFTMFTFARHPEKFDAYFALSPTLAWAEGKLLEQIEHSLVSLENNKILVAYSEKETPFVKQYAAFEKFLALMETKAPSSLDISARFISGEDHMTIAHLGLYHALRYTFRDWWLSSNTMVGAPEKFDAHYARLSKRLGYDIRPEFNELWGLTAYLIREQHYVEAHYLIKNGRVITLTVQRHFMNWLNYISLKINRLRQTAAFCRPLKMQSLIPDNSAEAKIYRPKSKLKYNWIS</sequence>
<keyword evidence="2" id="KW-0378">Hydrolase</keyword>
<dbReference type="PANTHER" id="PTHR40841:SF2">
    <property type="entry name" value="SIDEROPHORE-DEGRADING ESTERASE (EUROFUNG)"/>
    <property type="match status" value="1"/>
</dbReference>
<comment type="similarity">
    <text evidence="1">Belongs to the esterase D family.</text>
</comment>